<sequence length="354" mass="37815">MSRTTGNGPSGNQPDDGDCVVCGDPADGIDAPTRQPICRKCATIRTDGGEDEFSIRVDEMVEEIEAEVDDSTPAEAMLYARCSAAFEDAVNNTGLPAENALGVVTAALFEAADTVGYARSDVIETAREHYVDGDDVDRGDGVETDGGRDVSAGRRRVTSSINFGGASGNQILTPGDGMNHLSGEVSIEVSGASTDYPHPTRLQREIEAAVADVLDDYAERVADDVDRGDGVETDGGRIPEGQPIDPLVCPRGHHSVDVDATRFGCETCRANDLEPARWDKSELVDLRSEEPPLADDGDERGRLVTDGGGRYHVVCPDCPFEALTRHRHRAARAVDAHGRVEPSHDARFEEVAGQ</sequence>
<reference evidence="2 3" key="1">
    <citation type="submission" date="2018-07" db="EMBL/GenBank/DDBJ databases">
        <title>Genome sequences of Haloplanus sp. CBA1112.</title>
        <authorList>
            <person name="Kim Y.B."/>
            <person name="Roh S.W."/>
        </authorList>
    </citation>
    <scope>NUCLEOTIDE SEQUENCE [LARGE SCALE GENOMIC DNA]</scope>
    <source>
        <strain evidence="2 3">CBA1112</strain>
    </source>
</reference>
<feature type="region of interest" description="Disordered" evidence="1">
    <location>
        <begin position="226"/>
        <end position="246"/>
    </location>
</feature>
<protein>
    <submittedName>
        <fullName evidence="2">Uncharacterized protein</fullName>
    </submittedName>
</protein>
<feature type="compositionally biased region" description="Polar residues" evidence="1">
    <location>
        <begin position="1"/>
        <end position="13"/>
    </location>
</feature>
<evidence type="ECO:0000256" key="1">
    <source>
        <dbReference type="SAM" id="MobiDB-lite"/>
    </source>
</evidence>
<dbReference type="KEGG" id="haq:DU484_18130"/>
<evidence type="ECO:0000313" key="3">
    <source>
        <dbReference type="Proteomes" id="UP000252985"/>
    </source>
</evidence>
<accession>A0A345EHE6</accession>
<evidence type="ECO:0000313" key="2">
    <source>
        <dbReference type="EMBL" id="AXG11618.1"/>
    </source>
</evidence>
<feature type="region of interest" description="Disordered" evidence="1">
    <location>
        <begin position="1"/>
        <end position="32"/>
    </location>
</feature>
<proteinExistence type="predicted"/>
<name>A0A345EHE6_9EURY</name>
<dbReference type="AlphaFoldDB" id="A0A345EHE6"/>
<dbReference type="RefSeq" id="WP_114606625.1">
    <property type="nucleotide sequence ID" value="NZ_CP031148.1"/>
</dbReference>
<dbReference type="GeneID" id="37288938"/>
<dbReference type="EMBL" id="CP031148">
    <property type="protein sequence ID" value="AXG11618.1"/>
    <property type="molecule type" value="Genomic_DNA"/>
</dbReference>
<feature type="region of interest" description="Disordered" evidence="1">
    <location>
        <begin position="335"/>
        <end position="354"/>
    </location>
</feature>
<gene>
    <name evidence="2" type="ORF">DU484_18130</name>
</gene>
<organism evidence="2 3">
    <name type="scientific">Haloplanus rubicundus</name>
    <dbReference type="NCBI Taxonomy" id="1547898"/>
    <lineage>
        <taxon>Archaea</taxon>
        <taxon>Methanobacteriati</taxon>
        <taxon>Methanobacteriota</taxon>
        <taxon>Stenosarchaea group</taxon>
        <taxon>Halobacteria</taxon>
        <taxon>Halobacteriales</taxon>
        <taxon>Haloferacaceae</taxon>
        <taxon>Haloplanus</taxon>
    </lineage>
</organism>
<feature type="compositionally biased region" description="Basic and acidic residues" evidence="1">
    <location>
        <begin position="226"/>
        <end position="237"/>
    </location>
</feature>
<dbReference type="Proteomes" id="UP000252985">
    <property type="component" value="Chromosome"/>
</dbReference>